<name>A0A9P5Q856_9AGAR</name>
<dbReference type="GO" id="GO:0008168">
    <property type="term" value="F:methyltransferase activity"/>
    <property type="evidence" value="ECO:0007669"/>
    <property type="project" value="UniProtKB-KW"/>
</dbReference>
<dbReference type="PROSITE" id="PS50868">
    <property type="entry name" value="POST_SET"/>
    <property type="match status" value="1"/>
</dbReference>
<keyword evidence="12" id="KW-1185">Reference proteome</keyword>
<proteinExistence type="predicted"/>
<dbReference type="EMBL" id="JADNRY010000006">
    <property type="protein sequence ID" value="KAF9076584.1"/>
    <property type="molecule type" value="Genomic_DNA"/>
</dbReference>
<dbReference type="PROSITE" id="PS50280">
    <property type="entry name" value="SET"/>
    <property type="match status" value="1"/>
</dbReference>
<dbReference type="AlphaFoldDB" id="A0A9P5Q856"/>
<feature type="region of interest" description="Disordered" evidence="8">
    <location>
        <begin position="22"/>
        <end position="64"/>
    </location>
</feature>
<evidence type="ECO:0000256" key="4">
    <source>
        <dbReference type="ARBA" id="ARBA00022679"/>
    </source>
</evidence>
<keyword evidence="4" id="KW-0808">Transferase</keyword>
<dbReference type="Proteomes" id="UP000772434">
    <property type="component" value="Unassembled WGS sequence"/>
</dbReference>
<protein>
    <recommendedName>
        <fullName evidence="13">SET domain-containing protein</fullName>
    </recommendedName>
</protein>
<evidence type="ECO:0000256" key="3">
    <source>
        <dbReference type="ARBA" id="ARBA00022603"/>
    </source>
</evidence>
<dbReference type="GO" id="GO:0032259">
    <property type="term" value="P:methylation"/>
    <property type="evidence" value="ECO:0007669"/>
    <property type="project" value="UniProtKB-KW"/>
</dbReference>
<keyword evidence="7" id="KW-0862">Zinc</keyword>
<feature type="region of interest" description="Disordered" evidence="8">
    <location>
        <begin position="303"/>
        <end position="343"/>
    </location>
</feature>
<feature type="domain" description="SET" evidence="9">
    <location>
        <begin position="152"/>
        <end position="300"/>
    </location>
</feature>
<dbReference type="SMART" id="SM00317">
    <property type="entry name" value="SET"/>
    <property type="match status" value="1"/>
</dbReference>
<keyword evidence="5" id="KW-0949">S-adenosyl-L-methionine</keyword>
<evidence type="ECO:0000256" key="7">
    <source>
        <dbReference type="ARBA" id="ARBA00022833"/>
    </source>
</evidence>
<dbReference type="Gene3D" id="2.170.270.10">
    <property type="entry name" value="SET domain"/>
    <property type="match status" value="1"/>
</dbReference>
<evidence type="ECO:0000256" key="5">
    <source>
        <dbReference type="ARBA" id="ARBA00022691"/>
    </source>
</evidence>
<dbReference type="InterPro" id="IPR050973">
    <property type="entry name" value="H3K9_Histone-Lys_N-MTase"/>
</dbReference>
<dbReference type="InterPro" id="IPR003616">
    <property type="entry name" value="Post-SET_dom"/>
</dbReference>
<comment type="caution">
    <text evidence="11">The sequence shown here is derived from an EMBL/GenBank/DDBJ whole genome shotgun (WGS) entry which is preliminary data.</text>
</comment>
<dbReference type="InterPro" id="IPR046341">
    <property type="entry name" value="SET_dom_sf"/>
</dbReference>
<dbReference type="OrthoDB" id="308383at2759"/>
<accession>A0A9P5Q856</accession>
<evidence type="ECO:0008006" key="13">
    <source>
        <dbReference type="Google" id="ProtNLM"/>
    </source>
</evidence>
<reference evidence="11" key="1">
    <citation type="submission" date="2020-11" db="EMBL/GenBank/DDBJ databases">
        <authorList>
            <consortium name="DOE Joint Genome Institute"/>
            <person name="Ahrendt S."/>
            <person name="Riley R."/>
            <person name="Andreopoulos W."/>
            <person name="Labutti K."/>
            <person name="Pangilinan J."/>
            <person name="Ruiz-Duenas F.J."/>
            <person name="Barrasa J.M."/>
            <person name="Sanchez-Garcia M."/>
            <person name="Camarero S."/>
            <person name="Miyauchi S."/>
            <person name="Serrano A."/>
            <person name="Linde D."/>
            <person name="Babiker R."/>
            <person name="Drula E."/>
            <person name="Ayuso-Fernandez I."/>
            <person name="Pacheco R."/>
            <person name="Padilla G."/>
            <person name="Ferreira P."/>
            <person name="Barriuso J."/>
            <person name="Kellner H."/>
            <person name="Castanera R."/>
            <person name="Alfaro M."/>
            <person name="Ramirez L."/>
            <person name="Pisabarro A.G."/>
            <person name="Kuo A."/>
            <person name="Tritt A."/>
            <person name="Lipzen A."/>
            <person name="He G."/>
            <person name="Yan M."/>
            <person name="Ng V."/>
            <person name="Cullen D."/>
            <person name="Martin F."/>
            <person name="Rosso M.-N."/>
            <person name="Henrissat B."/>
            <person name="Hibbett D."/>
            <person name="Martinez A.T."/>
            <person name="Grigoriev I.V."/>
        </authorList>
    </citation>
    <scope>NUCLEOTIDE SEQUENCE</scope>
    <source>
        <strain evidence="11">AH 40177</strain>
    </source>
</reference>
<dbReference type="PANTHER" id="PTHR46223">
    <property type="entry name" value="HISTONE-LYSINE N-METHYLTRANSFERASE SUV39H"/>
    <property type="match status" value="1"/>
</dbReference>
<dbReference type="InterPro" id="IPR001214">
    <property type="entry name" value="SET_dom"/>
</dbReference>
<sequence length="356" mass="39879">MFLRCTCESDVAKQEDLDGDGDVAMLFDDSESDTRSHSGSRRRSSSRISHMSTKVKFDAKGKGKSTSTKTALLTCGISSQCGCQEVSELRDKAGRPMRAYTKEGLFVHTSRYNPLTSGIEIIECNQYCHCAPSVRSLYSSCINRVAQKPRRIPIQVFKTVQRGWGVRCFEQDLRTGMVLGCYTGELIHRSTAAKLLGEDKTYVFDLDGKDPPIDEVHGDGNRGENGFDVDEEDLDPNVQMYSIDARRCGNWTRFLNHSCHPNLAVYTAVWDTIPEQNIPHLVFFALDDIPRGEEMTVDYHAGRPLPKLEKTKTKGKRKSVPEGSKGAASETGEGERNRPWGTRECFCGSRRCRGWV</sequence>
<dbReference type="SUPFAM" id="SSF82199">
    <property type="entry name" value="SET domain"/>
    <property type="match status" value="1"/>
</dbReference>
<evidence type="ECO:0000313" key="11">
    <source>
        <dbReference type="EMBL" id="KAF9076584.1"/>
    </source>
</evidence>
<dbReference type="GO" id="GO:0046872">
    <property type="term" value="F:metal ion binding"/>
    <property type="evidence" value="ECO:0007669"/>
    <property type="project" value="UniProtKB-KW"/>
</dbReference>
<dbReference type="PANTHER" id="PTHR46223:SF3">
    <property type="entry name" value="HISTONE-LYSINE N-METHYLTRANSFERASE SET-23"/>
    <property type="match status" value="1"/>
</dbReference>
<evidence type="ECO:0000256" key="1">
    <source>
        <dbReference type="ARBA" id="ARBA00004286"/>
    </source>
</evidence>
<comment type="subcellular location">
    <subcellularLocation>
        <location evidence="1">Chromosome</location>
    </subcellularLocation>
</comment>
<evidence type="ECO:0000259" key="9">
    <source>
        <dbReference type="PROSITE" id="PS50280"/>
    </source>
</evidence>
<evidence type="ECO:0000256" key="8">
    <source>
        <dbReference type="SAM" id="MobiDB-lite"/>
    </source>
</evidence>
<evidence type="ECO:0000259" key="10">
    <source>
        <dbReference type="PROSITE" id="PS50868"/>
    </source>
</evidence>
<evidence type="ECO:0000256" key="6">
    <source>
        <dbReference type="ARBA" id="ARBA00022723"/>
    </source>
</evidence>
<evidence type="ECO:0000256" key="2">
    <source>
        <dbReference type="ARBA" id="ARBA00022454"/>
    </source>
</evidence>
<organism evidence="11 12">
    <name type="scientific">Rhodocollybia butyracea</name>
    <dbReference type="NCBI Taxonomy" id="206335"/>
    <lineage>
        <taxon>Eukaryota</taxon>
        <taxon>Fungi</taxon>
        <taxon>Dikarya</taxon>
        <taxon>Basidiomycota</taxon>
        <taxon>Agaricomycotina</taxon>
        <taxon>Agaricomycetes</taxon>
        <taxon>Agaricomycetidae</taxon>
        <taxon>Agaricales</taxon>
        <taxon>Marasmiineae</taxon>
        <taxon>Omphalotaceae</taxon>
        <taxon>Rhodocollybia</taxon>
    </lineage>
</organism>
<evidence type="ECO:0000313" key="12">
    <source>
        <dbReference type="Proteomes" id="UP000772434"/>
    </source>
</evidence>
<gene>
    <name evidence="11" type="ORF">BDP27DRAFT_1313579</name>
</gene>
<keyword evidence="2" id="KW-0158">Chromosome</keyword>
<feature type="domain" description="Post-SET" evidence="10">
    <location>
        <begin position="341"/>
        <end position="356"/>
    </location>
</feature>
<dbReference type="GO" id="GO:0005694">
    <property type="term" value="C:chromosome"/>
    <property type="evidence" value="ECO:0007669"/>
    <property type="project" value="UniProtKB-SubCell"/>
</dbReference>
<keyword evidence="3" id="KW-0489">Methyltransferase</keyword>
<dbReference type="Pfam" id="PF00856">
    <property type="entry name" value="SET"/>
    <property type="match status" value="1"/>
</dbReference>
<keyword evidence="6" id="KW-0479">Metal-binding</keyword>